<evidence type="ECO:0000313" key="1">
    <source>
        <dbReference type="EMBL" id="GAI48183.1"/>
    </source>
</evidence>
<feature type="non-terminal residue" evidence="1">
    <location>
        <position position="1"/>
    </location>
</feature>
<gene>
    <name evidence="1" type="ORF">S06H3_63857</name>
</gene>
<protein>
    <submittedName>
        <fullName evidence="1">Uncharacterized protein</fullName>
    </submittedName>
</protein>
<dbReference type="AlphaFoldDB" id="X1NX64"/>
<name>X1NX64_9ZZZZ</name>
<sequence>NVILVEVKVRKSPEELPEQVLPTRVLVEQV</sequence>
<accession>X1NX64</accession>
<proteinExistence type="predicted"/>
<dbReference type="EMBL" id="BARV01042472">
    <property type="protein sequence ID" value="GAI48183.1"/>
    <property type="molecule type" value="Genomic_DNA"/>
</dbReference>
<reference evidence="1" key="1">
    <citation type="journal article" date="2014" name="Front. Microbiol.">
        <title>High frequency of phylogenetically diverse reductive dehalogenase-homologous genes in deep subseafloor sedimentary metagenomes.</title>
        <authorList>
            <person name="Kawai M."/>
            <person name="Futagami T."/>
            <person name="Toyoda A."/>
            <person name="Takaki Y."/>
            <person name="Nishi S."/>
            <person name="Hori S."/>
            <person name="Arai W."/>
            <person name="Tsubouchi T."/>
            <person name="Morono Y."/>
            <person name="Uchiyama I."/>
            <person name="Ito T."/>
            <person name="Fujiyama A."/>
            <person name="Inagaki F."/>
            <person name="Takami H."/>
        </authorList>
    </citation>
    <scope>NUCLEOTIDE SEQUENCE</scope>
    <source>
        <strain evidence="1">Expedition CK06-06</strain>
    </source>
</reference>
<comment type="caution">
    <text evidence="1">The sequence shown here is derived from an EMBL/GenBank/DDBJ whole genome shotgun (WGS) entry which is preliminary data.</text>
</comment>
<organism evidence="1">
    <name type="scientific">marine sediment metagenome</name>
    <dbReference type="NCBI Taxonomy" id="412755"/>
    <lineage>
        <taxon>unclassified sequences</taxon>
        <taxon>metagenomes</taxon>
        <taxon>ecological metagenomes</taxon>
    </lineage>
</organism>